<dbReference type="InterPro" id="IPR029063">
    <property type="entry name" value="SAM-dependent_MTases_sf"/>
</dbReference>
<keyword evidence="6" id="KW-1185">Reference proteome</keyword>
<keyword evidence="1" id="KW-0489">Methyltransferase</keyword>
<dbReference type="OrthoDB" id="1606438at2759"/>
<dbReference type="GO" id="GO:0032259">
    <property type="term" value="P:methylation"/>
    <property type="evidence" value="ECO:0007669"/>
    <property type="project" value="UniProtKB-KW"/>
</dbReference>
<dbReference type="EMBL" id="JAANBB010000148">
    <property type="protein sequence ID" value="KAF7548437.1"/>
    <property type="molecule type" value="Genomic_DNA"/>
</dbReference>
<dbReference type="Pfam" id="PF00891">
    <property type="entry name" value="Methyltransf_2"/>
    <property type="match status" value="1"/>
</dbReference>
<dbReference type="Proteomes" id="UP000722485">
    <property type="component" value="Unassembled WGS sequence"/>
</dbReference>
<name>A0A9P5LG54_9HYPO</name>
<evidence type="ECO:0000313" key="5">
    <source>
        <dbReference type="EMBL" id="KAF7548437.1"/>
    </source>
</evidence>
<keyword evidence="3" id="KW-0949">S-adenosyl-L-methionine</keyword>
<dbReference type="Gene3D" id="3.40.50.150">
    <property type="entry name" value="Vaccinia Virus protein VP39"/>
    <property type="match status" value="1"/>
</dbReference>
<feature type="domain" description="O-methyltransferase C-terminal" evidence="4">
    <location>
        <begin position="225"/>
        <end position="406"/>
    </location>
</feature>
<comment type="caution">
    <text evidence="5">The sequence shown here is derived from an EMBL/GenBank/DDBJ whole genome shotgun (WGS) entry which is preliminary data.</text>
</comment>
<evidence type="ECO:0000256" key="3">
    <source>
        <dbReference type="ARBA" id="ARBA00022691"/>
    </source>
</evidence>
<sequence>MSLPEPTLTSLAASISDAAKGITKYLEDNGHPAPSFQESGLERYPKDPQLLGLQFQLIEATSDLYHLALGPEMMVFMQPILFDFFSAVPLGGSASYSEIAVKTNLPESTVRRVLRHAMTMRLFEEKPPGSGNLTHTSTTAYVAKYPTWRSFLGHNLEDLRPGTLHVPESLRKFSAGKEKPSEEVLESGVSLADVDRLGYPTSCWEYLDRTPEGKPEGYRANRFAEAMQIASSTEAIKSSDLLTAFDWKSYGEATVVDVGGSAGHDAITLAKSFPALKLVVQDLQQNEAKFQSNLQPELASRISYQVHDFFSPQPVAADVYFLKMILHDWPNKDASSILRNLVPSLKSGARILLFENVIPPAFDGDGNRVLPAMVQRMFSAADLQMLTAFNSMERTLDEWKALLKEADESLEIRSVLSIPGAFQSIIEVALKK</sequence>
<dbReference type="SUPFAM" id="SSF53335">
    <property type="entry name" value="S-adenosyl-L-methionine-dependent methyltransferases"/>
    <property type="match status" value="1"/>
</dbReference>
<dbReference type="PANTHER" id="PTHR43712:SF12">
    <property type="entry name" value="STERIGMATOCYSTIN 8-O-METHYLTRANSFERASE"/>
    <property type="match status" value="1"/>
</dbReference>
<dbReference type="PANTHER" id="PTHR43712">
    <property type="entry name" value="PUTATIVE (AFU_ORTHOLOGUE AFUA_4G14580)-RELATED"/>
    <property type="match status" value="1"/>
</dbReference>
<dbReference type="Gene3D" id="1.10.10.10">
    <property type="entry name" value="Winged helix-like DNA-binding domain superfamily/Winged helix DNA-binding domain"/>
    <property type="match status" value="1"/>
</dbReference>
<dbReference type="GO" id="GO:0008171">
    <property type="term" value="F:O-methyltransferase activity"/>
    <property type="evidence" value="ECO:0007669"/>
    <property type="project" value="InterPro"/>
</dbReference>
<evidence type="ECO:0000256" key="2">
    <source>
        <dbReference type="ARBA" id="ARBA00022679"/>
    </source>
</evidence>
<dbReference type="PROSITE" id="PS51683">
    <property type="entry name" value="SAM_OMT_II"/>
    <property type="match status" value="1"/>
</dbReference>
<dbReference type="InterPro" id="IPR036388">
    <property type="entry name" value="WH-like_DNA-bd_sf"/>
</dbReference>
<proteinExistence type="predicted"/>
<dbReference type="SUPFAM" id="SSF46785">
    <property type="entry name" value="Winged helix' DNA-binding domain"/>
    <property type="match status" value="1"/>
</dbReference>
<reference evidence="5" key="1">
    <citation type="submission" date="2020-03" db="EMBL/GenBank/DDBJ databases">
        <title>Draft Genome Sequence of Cylindrodendrum hubeiense.</title>
        <authorList>
            <person name="Buettner E."/>
            <person name="Kellner H."/>
        </authorList>
    </citation>
    <scope>NUCLEOTIDE SEQUENCE</scope>
    <source>
        <strain evidence="5">IHI 201604</strain>
    </source>
</reference>
<dbReference type="InterPro" id="IPR001077">
    <property type="entry name" value="COMT_C"/>
</dbReference>
<evidence type="ECO:0000259" key="4">
    <source>
        <dbReference type="Pfam" id="PF00891"/>
    </source>
</evidence>
<organism evidence="5 6">
    <name type="scientific">Cylindrodendrum hubeiense</name>
    <dbReference type="NCBI Taxonomy" id="595255"/>
    <lineage>
        <taxon>Eukaryota</taxon>
        <taxon>Fungi</taxon>
        <taxon>Dikarya</taxon>
        <taxon>Ascomycota</taxon>
        <taxon>Pezizomycotina</taxon>
        <taxon>Sordariomycetes</taxon>
        <taxon>Hypocreomycetidae</taxon>
        <taxon>Hypocreales</taxon>
        <taxon>Nectriaceae</taxon>
        <taxon>Cylindrodendrum</taxon>
    </lineage>
</organism>
<keyword evidence="2" id="KW-0808">Transferase</keyword>
<accession>A0A9P5LG54</accession>
<dbReference type="AlphaFoldDB" id="A0A9P5LG54"/>
<evidence type="ECO:0000256" key="1">
    <source>
        <dbReference type="ARBA" id="ARBA00022603"/>
    </source>
</evidence>
<dbReference type="InterPro" id="IPR016461">
    <property type="entry name" value="COMT-like"/>
</dbReference>
<protein>
    <recommendedName>
        <fullName evidence="4">O-methyltransferase C-terminal domain-containing protein</fullName>
    </recommendedName>
</protein>
<dbReference type="InterPro" id="IPR036390">
    <property type="entry name" value="WH_DNA-bd_sf"/>
</dbReference>
<evidence type="ECO:0000313" key="6">
    <source>
        <dbReference type="Proteomes" id="UP000722485"/>
    </source>
</evidence>
<gene>
    <name evidence="5" type="ORF">G7Z17_g7058</name>
</gene>